<feature type="compositionally biased region" description="Basic residues" evidence="1">
    <location>
        <begin position="19"/>
        <end position="39"/>
    </location>
</feature>
<dbReference type="Pfam" id="PF00102">
    <property type="entry name" value="Y_phosphatase"/>
    <property type="match status" value="1"/>
</dbReference>
<feature type="compositionally biased region" description="Pro residues" evidence="1">
    <location>
        <begin position="98"/>
        <end position="115"/>
    </location>
</feature>
<dbReference type="STRING" id="1561998.A0A1I7TKX1"/>
<dbReference type="InterPro" id="IPR003595">
    <property type="entry name" value="Tyr_Pase_cat"/>
</dbReference>
<evidence type="ECO:0000313" key="3">
    <source>
        <dbReference type="Proteomes" id="UP000095282"/>
    </source>
</evidence>
<dbReference type="Gene3D" id="3.90.190.10">
    <property type="entry name" value="Protein tyrosine phosphatase superfamily"/>
    <property type="match status" value="1"/>
</dbReference>
<reference evidence="4" key="1">
    <citation type="submission" date="2016-11" db="UniProtKB">
        <authorList>
            <consortium name="WormBaseParasite"/>
        </authorList>
    </citation>
    <scope>IDENTIFICATION</scope>
</reference>
<dbReference type="Proteomes" id="UP000095282">
    <property type="component" value="Unplaced"/>
</dbReference>
<sequence length="518" mass="59414">MEGNAPVMKHGAPKTPKKDAKKKKRSKNHHKKSRSKSKKTGFLCCRSKKRKRSKKHRKSKSTTKKQPRVKPVKPLPPVQNEQLGEIVLVKDKGKIPVGGPPKEPQSPDKIVPPKPVKSSKETESAEDKPQKKSKKEEKSDTNDKKVEEKKEKKEEDDSNEEKKQKWLGLAKRFVTENANMAIKDFPHIASYIPQHVTKQHFVENMYKNRFSDVICMDHSRVTLSDDTYIHASYVDIDPSKRAILTQMPLPHTAADFWQMIIEKRVKCVLLLLSDAEYEQLGGDFVFPRNQDFLHFEERSIRVGEFKRVEIMTGWFLKVLSVCNGDYKSSCWKLSFPLSDLRKISNLAPPTKKYIQEYRPQPTLRFLHIHHYNAWPHNSVPFQGSPQGAKQIWQLQSALRKYSQFGPPVYMSLSGCGRAGTYALFETAHASLHSGDKKLDMIKCLEIVRNGRLHSCQSLSQFSFVYTLLAEHILDNGFCKLAMPKKSMEKDDNDSGDEKNVQAILRQLTVTKSWKSTCV</sequence>
<feature type="compositionally biased region" description="Basic residues" evidence="1">
    <location>
        <begin position="46"/>
        <end position="71"/>
    </location>
</feature>
<dbReference type="SMART" id="SM00194">
    <property type="entry name" value="PTPc"/>
    <property type="match status" value="1"/>
</dbReference>
<dbReference type="eggNOG" id="KOG0789">
    <property type="taxonomic scope" value="Eukaryota"/>
</dbReference>
<evidence type="ECO:0000313" key="4">
    <source>
        <dbReference type="WBParaSite" id="Csp11.Scaffold628.g6930.t2"/>
    </source>
</evidence>
<dbReference type="PRINTS" id="PR00700">
    <property type="entry name" value="PRTYPHPHTASE"/>
</dbReference>
<proteinExistence type="predicted"/>
<dbReference type="InterPro" id="IPR000242">
    <property type="entry name" value="PTP_cat"/>
</dbReference>
<dbReference type="PROSITE" id="PS50055">
    <property type="entry name" value="TYR_PHOSPHATASE_PTP"/>
    <property type="match status" value="1"/>
</dbReference>
<dbReference type="WBParaSite" id="Csp11.Scaffold628.g6930.t2">
    <property type="protein sequence ID" value="Csp11.Scaffold628.g6930.t2"/>
    <property type="gene ID" value="Csp11.Scaffold628.g6930"/>
</dbReference>
<dbReference type="InterPro" id="IPR052782">
    <property type="entry name" value="Oocyte-zygote_transition_reg"/>
</dbReference>
<keyword evidence="3" id="KW-1185">Reference proteome</keyword>
<dbReference type="SMART" id="SM00404">
    <property type="entry name" value="PTPc_motif"/>
    <property type="match status" value="1"/>
</dbReference>
<protein>
    <submittedName>
        <fullName evidence="4">Tyrosine-protein phosphatase domain-containing protein</fullName>
    </submittedName>
</protein>
<dbReference type="PANTHER" id="PTHR46163">
    <property type="entry name" value="TYROSINE-PROTEIN PHOSPHATASE-RELATED"/>
    <property type="match status" value="1"/>
</dbReference>
<accession>A0A1I7TKX1</accession>
<dbReference type="PANTHER" id="PTHR46163:SF15">
    <property type="entry name" value="TYROSINE-PROTEIN PHOSPHATASE DOMAIN-CONTAINING PROTEIN"/>
    <property type="match status" value="1"/>
</dbReference>
<feature type="region of interest" description="Disordered" evidence="1">
    <location>
        <begin position="1"/>
        <end position="164"/>
    </location>
</feature>
<dbReference type="SUPFAM" id="SSF52799">
    <property type="entry name" value="(Phosphotyrosine protein) phosphatases II"/>
    <property type="match status" value="1"/>
</dbReference>
<evidence type="ECO:0000259" key="2">
    <source>
        <dbReference type="PROSITE" id="PS50055"/>
    </source>
</evidence>
<dbReference type="GO" id="GO:0004725">
    <property type="term" value="F:protein tyrosine phosphatase activity"/>
    <property type="evidence" value="ECO:0007669"/>
    <property type="project" value="InterPro"/>
</dbReference>
<evidence type="ECO:0000256" key="1">
    <source>
        <dbReference type="SAM" id="MobiDB-lite"/>
    </source>
</evidence>
<dbReference type="AlphaFoldDB" id="A0A1I7TKX1"/>
<feature type="domain" description="Tyrosine-protein phosphatase" evidence="2">
    <location>
        <begin position="203"/>
        <end position="471"/>
    </location>
</feature>
<name>A0A1I7TKX1_9PELO</name>
<organism evidence="3 4">
    <name type="scientific">Caenorhabditis tropicalis</name>
    <dbReference type="NCBI Taxonomy" id="1561998"/>
    <lineage>
        <taxon>Eukaryota</taxon>
        <taxon>Metazoa</taxon>
        <taxon>Ecdysozoa</taxon>
        <taxon>Nematoda</taxon>
        <taxon>Chromadorea</taxon>
        <taxon>Rhabditida</taxon>
        <taxon>Rhabditina</taxon>
        <taxon>Rhabditomorpha</taxon>
        <taxon>Rhabditoidea</taxon>
        <taxon>Rhabditidae</taxon>
        <taxon>Peloderinae</taxon>
        <taxon>Caenorhabditis</taxon>
    </lineage>
</organism>
<dbReference type="InterPro" id="IPR029021">
    <property type="entry name" value="Prot-tyrosine_phosphatase-like"/>
</dbReference>
<dbReference type="CDD" id="cd00047">
    <property type="entry name" value="PTPc"/>
    <property type="match status" value="1"/>
</dbReference>
<feature type="compositionally biased region" description="Basic and acidic residues" evidence="1">
    <location>
        <begin position="118"/>
        <end position="164"/>
    </location>
</feature>